<dbReference type="EMBL" id="FODF01000003">
    <property type="protein sequence ID" value="SEN41678.1"/>
    <property type="molecule type" value="Genomic_DNA"/>
</dbReference>
<reference evidence="2 3" key="1">
    <citation type="submission" date="2016-10" db="EMBL/GenBank/DDBJ databases">
        <authorList>
            <person name="de Groot N.N."/>
        </authorList>
    </citation>
    <scope>NUCLEOTIDE SEQUENCE [LARGE SCALE GENOMIC DNA]</scope>
    <source>
        <strain evidence="2 3">Calf135</strain>
    </source>
</reference>
<keyword evidence="3" id="KW-1185">Reference proteome</keyword>
<organism evidence="2 3">
    <name type="scientific">Peptostreptococcus russellii</name>
    <dbReference type="NCBI Taxonomy" id="215200"/>
    <lineage>
        <taxon>Bacteria</taxon>
        <taxon>Bacillati</taxon>
        <taxon>Bacillota</taxon>
        <taxon>Clostridia</taxon>
        <taxon>Peptostreptococcales</taxon>
        <taxon>Peptostreptococcaceae</taxon>
        <taxon>Peptostreptococcus</taxon>
    </lineage>
</organism>
<evidence type="ECO:0000313" key="3">
    <source>
        <dbReference type="Proteomes" id="UP000199512"/>
    </source>
</evidence>
<dbReference type="AlphaFoldDB" id="A0A1H8GEE3"/>
<dbReference type="RefSeq" id="WP_180366716.1">
    <property type="nucleotide sequence ID" value="NZ_CAUWDX010000013.1"/>
</dbReference>
<proteinExistence type="predicted"/>
<keyword evidence="1" id="KW-0812">Transmembrane</keyword>
<keyword evidence="1" id="KW-1133">Transmembrane helix</keyword>
<name>A0A1H8GEE3_9FIRM</name>
<protein>
    <submittedName>
        <fullName evidence="2">Uncharacterized protein</fullName>
    </submittedName>
</protein>
<sequence>MEIFNFKLIAGVMLFVILISIQITLNKILVTLKEIKRDIRIRNDDFLEDREGSRRRF</sequence>
<dbReference type="Proteomes" id="UP000199512">
    <property type="component" value="Unassembled WGS sequence"/>
</dbReference>
<accession>A0A1H8GEE3</accession>
<evidence type="ECO:0000313" key="2">
    <source>
        <dbReference type="EMBL" id="SEN41678.1"/>
    </source>
</evidence>
<keyword evidence="1" id="KW-0472">Membrane</keyword>
<gene>
    <name evidence="2" type="ORF">SAMN05216454_103154</name>
</gene>
<feature type="transmembrane region" description="Helical" evidence="1">
    <location>
        <begin position="6"/>
        <end position="30"/>
    </location>
</feature>
<dbReference type="STRING" id="215200.SAMN05216454_103154"/>
<evidence type="ECO:0000256" key="1">
    <source>
        <dbReference type="SAM" id="Phobius"/>
    </source>
</evidence>